<evidence type="ECO:0000256" key="1">
    <source>
        <dbReference type="SAM" id="SignalP"/>
    </source>
</evidence>
<evidence type="ECO:0000313" key="3">
    <source>
        <dbReference type="Proteomes" id="UP000282195"/>
    </source>
</evidence>
<accession>A0A387G1U5</accession>
<reference evidence="2 3" key="1">
    <citation type="submission" date="2018-10" db="EMBL/GenBank/DDBJ databases">
        <title>Rhizobium etli, R. leguminosarum and a new Rhizobium genospecies from Phaseolus dumosus.</title>
        <authorList>
            <person name="Ramirez-Puebla S.T."/>
            <person name="Rogel-Hernandez M.A."/>
            <person name="Guerrero G."/>
            <person name="Ormeno-Orrillo E."/>
            <person name="Martinez-Romero J.C."/>
            <person name="Negrete-Yankelevich S."/>
            <person name="Martinez-Romero E."/>
        </authorList>
    </citation>
    <scope>NUCLEOTIDE SEQUENCE [LARGE SCALE GENOMIC DNA]</scope>
    <source>
        <strain evidence="2 3">CCGE525</strain>
        <plasmid evidence="3">prccge525c</plasmid>
    </source>
</reference>
<name>A0A387G1U5_9HYPH</name>
<evidence type="ECO:0000313" key="2">
    <source>
        <dbReference type="EMBL" id="AYG61982.1"/>
    </source>
</evidence>
<sequence>MTVFRTLLLLCIFGAISTGAIAANAAQSSMAKPPAKSVPLSTEEVFQLYYNRTWIWKDGAGYFAAKQRDFKAWSGEGTGSYGVGHWFVTDPGKLCFKATWYAKTGHAPALTCFSHRRRGNVIFQKREPDGDWYAFKTTPAKAGDEYQKVRPGDHATAGYNRMRIKLSQHK</sequence>
<dbReference type="InterPro" id="IPR009337">
    <property type="entry name" value="DUF995"/>
</dbReference>
<protein>
    <submittedName>
        <fullName evidence="2">DUF995 domain-containing protein</fullName>
    </submittedName>
</protein>
<dbReference type="RefSeq" id="WP_120706919.1">
    <property type="nucleotide sequence ID" value="NZ_CP032695.1"/>
</dbReference>
<keyword evidence="3" id="KW-1185">Reference proteome</keyword>
<organism evidence="2 3">
    <name type="scientific">Rhizobium jaguaris</name>
    <dbReference type="NCBI Taxonomy" id="1312183"/>
    <lineage>
        <taxon>Bacteria</taxon>
        <taxon>Pseudomonadati</taxon>
        <taxon>Pseudomonadota</taxon>
        <taxon>Alphaproteobacteria</taxon>
        <taxon>Hyphomicrobiales</taxon>
        <taxon>Rhizobiaceae</taxon>
        <taxon>Rhizobium/Agrobacterium group</taxon>
        <taxon>Rhizobium</taxon>
    </lineage>
</organism>
<gene>
    <name evidence="2" type="ORF">CCGE525_24295</name>
</gene>
<proteinExistence type="predicted"/>
<feature type="signal peptide" evidence="1">
    <location>
        <begin position="1"/>
        <end position="22"/>
    </location>
</feature>
<geneLocation type="plasmid" evidence="3">
    <name>prccge525c</name>
</geneLocation>
<keyword evidence="1" id="KW-0732">Signal</keyword>
<dbReference type="Pfam" id="PF06191">
    <property type="entry name" value="DUF995"/>
    <property type="match status" value="1"/>
</dbReference>
<dbReference type="KEGG" id="rjg:CCGE525_24295"/>
<dbReference type="EMBL" id="CP032695">
    <property type="protein sequence ID" value="AYG61982.1"/>
    <property type="molecule type" value="Genomic_DNA"/>
</dbReference>
<feature type="chain" id="PRO_5017309114" evidence="1">
    <location>
        <begin position="23"/>
        <end position="170"/>
    </location>
</feature>
<dbReference type="OrthoDB" id="8071960at2"/>
<dbReference type="Proteomes" id="UP000282195">
    <property type="component" value="Plasmid pRCCGE525c"/>
</dbReference>
<keyword evidence="2" id="KW-0614">Plasmid</keyword>
<dbReference type="AlphaFoldDB" id="A0A387G1U5"/>